<keyword evidence="1" id="KW-1133">Transmembrane helix</keyword>
<gene>
    <name evidence="2" type="ORF">ACFPQA_00520</name>
</gene>
<protein>
    <recommendedName>
        <fullName evidence="4">MSHA biogenesis protein MshP</fullName>
    </recommendedName>
</protein>
<dbReference type="RefSeq" id="WP_248157128.1">
    <property type="nucleotide sequence ID" value="NZ_JAKZAJ010000003.1"/>
</dbReference>
<sequence length="116" mass="12462">MTQTRSFVLVFVVPLAVFVLLGAVIFGGQALSETRDDAEVQQAIAAAVNAGSTSVELVNLQRVDHGYGVCGTYRVTGSDKGFSSFYYETVNKKVVLDTSSQAFQSRCGFSTLCDTF</sequence>
<keyword evidence="1" id="KW-0472">Membrane</keyword>
<evidence type="ECO:0000313" key="2">
    <source>
        <dbReference type="EMBL" id="MFC5543527.1"/>
    </source>
</evidence>
<organism evidence="2 3">
    <name type="scientific">Marinobacter koreensis</name>
    <dbReference type="NCBI Taxonomy" id="335974"/>
    <lineage>
        <taxon>Bacteria</taxon>
        <taxon>Pseudomonadati</taxon>
        <taxon>Pseudomonadota</taxon>
        <taxon>Gammaproteobacteria</taxon>
        <taxon>Pseudomonadales</taxon>
        <taxon>Marinobacteraceae</taxon>
        <taxon>Marinobacter</taxon>
    </lineage>
</organism>
<name>A0ABW0RHI2_9GAMM</name>
<feature type="transmembrane region" description="Helical" evidence="1">
    <location>
        <begin position="6"/>
        <end position="26"/>
    </location>
</feature>
<proteinExistence type="predicted"/>
<evidence type="ECO:0000256" key="1">
    <source>
        <dbReference type="SAM" id="Phobius"/>
    </source>
</evidence>
<keyword evidence="3" id="KW-1185">Reference proteome</keyword>
<reference evidence="3" key="1">
    <citation type="journal article" date="2019" name="Int. J. Syst. Evol. Microbiol.">
        <title>The Global Catalogue of Microorganisms (GCM) 10K type strain sequencing project: providing services to taxonomists for standard genome sequencing and annotation.</title>
        <authorList>
            <consortium name="The Broad Institute Genomics Platform"/>
            <consortium name="The Broad Institute Genome Sequencing Center for Infectious Disease"/>
            <person name="Wu L."/>
            <person name="Ma J."/>
        </authorList>
    </citation>
    <scope>NUCLEOTIDE SEQUENCE [LARGE SCALE GENOMIC DNA]</scope>
    <source>
        <strain evidence="3">CGMCC 4.1799</strain>
    </source>
</reference>
<keyword evidence="1" id="KW-0812">Transmembrane</keyword>
<dbReference type="EMBL" id="JBHSNL010000001">
    <property type="protein sequence ID" value="MFC5543527.1"/>
    <property type="molecule type" value="Genomic_DNA"/>
</dbReference>
<comment type="caution">
    <text evidence="2">The sequence shown here is derived from an EMBL/GenBank/DDBJ whole genome shotgun (WGS) entry which is preliminary data.</text>
</comment>
<accession>A0ABW0RHI2</accession>
<dbReference type="Proteomes" id="UP001596055">
    <property type="component" value="Unassembled WGS sequence"/>
</dbReference>
<evidence type="ECO:0000313" key="3">
    <source>
        <dbReference type="Proteomes" id="UP001596055"/>
    </source>
</evidence>
<evidence type="ECO:0008006" key="4">
    <source>
        <dbReference type="Google" id="ProtNLM"/>
    </source>
</evidence>